<evidence type="ECO:0000313" key="8">
    <source>
        <dbReference type="Proteomes" id="UP000271974"/>
    </source>
</evidence>
<feature type="domain" description="SGTA homodimerisation" evidence="6">
    <location>
        <begin position="6"/>
        <end position="67"/>
    </location>
</feature>
<dbReference type="PROSITE" id="PS50293">
    <property type="entry name" value="TPR_REGION"/>
    <property type="match status" value="1"/>
</dbReference>
<dbReference type="SUPFAM" id="SSF48452">
    <property type="entry name" value="TPR-like"/>
    <property type="match status" value="1"/>
</dbReference>
<dbReference type="GO" id="GO:0072380">
    <property type="term" value="C:TRC complex"/>
    <property type="evidence" value="ECO:0007669"/>
    <property type="project" value="TreeGrafter"/>
</dbReference>
<feature type="region of interest" description="Disordered" evidence="5">
    <location>
        <begin position="296"/>
        <end position="336"/>
    </location>
</feature>
<dbReference type="InterPro" id="IPR047150">
    <property type="entry name" value="SGT"/>
</dbReference>
<dbReference type="Gene3D" id="1.20.5.420">
    <property type="entry name" value="Immunoglobulin FC, subunit C"/>
    <property type="match status" value="1"/>
</dbReference>
<dbReference type="Pfam" id="PF16546">
    <property type="entry name" value="SGTA_dimer"/>
    <property type="match status" value="1"/>
</dbReference>
<keyword evidence="3 4" id="KW-0802">TPR repeat</keyword>
<gene>
    <name evidence="7" type="ORF">EGW08_000120</name>
</gene>
<feature type="repeat" description="TPR" evidence="4">
    <location>
        <begin position="161"/>
        <end position="194"/>
    </location>
</feature>
<feature type="repeat" description="TPR" evidence="4">
    <location>
        <begin position="93"/>
        <end position="126"/>
    </location>
</feature>
<organism evidence="7 8">
    <name type="scientific">Elysia chlorotica</name>
    <name type="common">Eastern emerald elysia</name>
    <name type="synonym">Sea slug</name>
    <dbReference type="NCBI Taxonomy" id="188477"/>
    <lineage>
        <taxon>Eukaryota</taxon>
        <taxon>Metazoa</taxon>
        <taxon>Spiralia</taxon>
        <taxon>Lophotrochozoa</taxon>
        <taxon>Mollusca</taxon>
        <taxon>Gastropoda</taxon>
        <taxon>Heterobranchia</taxon>
        <taxon>Euthyneura</taxon>
        <taxon>Panpulmonata</taxon>
        <taxon>Sacoglossa</taxon>
        <taxon>Placobranchoidea</taxon>
        <taxon>Plakobranchidae</taxon>
        <taxon>Elysia</taxon>
    </lineage>
</organism>
<dbReference type="InterPro" id="IPR032374">
    <property type="entry name" value="SGTA_dimer"/>
</dbReference>
<dbReference type="EMBL" id="RQTK01000002">
    <property type="protein sequence ID" value="RUS92096.1"/>
    <property type="molecule type" value="Genomic_DNA"/>
</dbReference>
<feature type="repeat" description="TPR" evidence="4">
    <location>
        <begin position="127"/>
        <end position="160"/>
    </location>
</feature>
<evidence type="ECO:0000256" key="1">
    <source>
        <dbReference type="ARBA" id="ARBA00008175"/>
    </source>
</evidence>
<evidence type="ECO:0000256" key="2">
    <source>
        <dbReference type="ARBA" id="ARBA00022737"/>
    </source>
</evidence>
<protein>
    <recommendedName>
        <fullName evidence="6">SGTA homodimerisation domain-containing protein</fullName>
    </recommendedName>
</protein>
<dbReference type="PANTHER" id="PTHR45831">
    <property type="entry name" value="LD24721P"/>
    <property type="match status" value="1"/>
</dbReference>
<name>A0A433UE42_ELYCH</name>
<evidence type="ECO:0000256" key="5">
    <source>
        <dbReference type="SAM" id="MobiDB-lite"/>
    </source>
</evidence>
<dbReference type="GO" id="GO:0060090">
    <property type="term" value="F:molecular adaptor activity"/>
    <property type="evidence" value="ECO:0007669"/>
    <property type="project" value="TreeGrafter"/>
</dbReference>
<comment type="caution">
    <text evidence="7">The sequence shown here is derived from an EMBL/GenBank/DDBJ whole genome shotgun (WGS) entry which is preliminary data.</text>
</comment>
<proteinExistence type="inferred from homology"/>
<dbReference type="Gene3D" id="1.25.40.10">
    <property type="entry name" value="Tetratricopeptide repeat domain"/>
    <property type="match status" value="1"/>
</dbReference>
<reference evidence="7 8" key="1">
    <citation type="submission" date="2019-01" db="EMBL/GenBank/DDBJ databases">
        <title>A draft genome assembly of the solar-powered sea slug Elysia chlorotica.</title>
        <authorList>
            <person name="Cai H."/>
            <person name="Li Q."/>
            <person name="Fang X."/>
            <person name="Li J."/>
            <person name="Curtis N.E."/>
            <person name="Altenburger A."/>
            <person name="Shibata T."/>
            <person name="Feng M."/>
            <person name="Maeda T."/>
            <person name="Schwartz J.A."/>
            <person name="Shigenobu S."/>
            <person name="Lundholm N."/>
            <person name="Nishiyama T."/>
            <person name="Yang H."/>
            <person name="Hasebe M."/>
            <person name="Li S."/>
            <person name="Pierce S.K."/>
            <person name="Wang J."/>
        </authorList>
    </citation>
    <scope>NUCLEOTIDE SEQUENCE [LARGE SCALE GENOMIC DNA]</scope>
    <source>
        <strain evidence="7">EC2010</strain>
        <tissue evidence="7">Whole organism of an adult</tissue>
    </source>
</reference>
<evidence type="ECO:0000313" key="7">
    <source>
        <dbReference type="EMBL" id="RUS92096.1"/>
    </source>
</evidence>
<dbReference type="GO" id="GO:0006620">
    <property type="term" value="P:post-translational protein targeting to endoplasmic reticulum membrane"/>
    <property type="evidence" value="ECO:0007669"/>
    <property type="project" value="TreeGrafter"/>
</dbReference>
<feature type="region of interest" description="Disordered" evidence="5">
    <location>
        <begin position="78"/>
        <end position="101"/>
    </location>
</feature>
<dbReference type="Pfam" id="PF00515">
    <property type="entry name" value="TPR_1"/>
    <property type="match status" value="2"/>
</dbReference>
<evidence type="ECO:0000259" key="6">
    <source>
        <dbReference type="Pfam" id="PF16546"/>
    </source>
</evidence>
<accession>A0A433UE42</accession>
<comment type="similarity">
    <text evidence="1">Belongs to the SGT family.</text>
</comment>
<feature type="compositionally biased region" description="Basic and acidic residues" evidence="5">
    <location>
        <begin position="85"/>
        <end position="101"/>
    </location>
</feature>
<keyword evidence="8" id="KW-1185">Reference proteome</keyword>
<evidence type="ECO:0000256" key="4">
    <source>
        <dbReference type="PROSITE-ProRule" id="PRU00339"/>
    </source>
</evidence>
<sequence length="336" mass="36593">MADVHKLVFSILKFLEDQKTSGQLDDEAVESLEVAVQCLEQVYKINTSEEEHVQKYLVPQNLLDMFNAQLLETESDLSTLSLHEPTPEQKEEAERLKNKGNDFMKEEKYSDALESYTQAIKLDGKNAVYFCNRAAAFSKLNKHQQAIEDCNRTLTIDPSYSKAYGRLGIAYTALEDHQSAYECYRKALELDPDNQSYQNNLEIAEQKLKDAALQAGFSAGPAGNLGALGGGLGNMDFGSLFSDPNIVNMATTMMSNPQVQQMMASLVGGVNPASGGGGGAGGGLSNLLQASQQMATQMQQANPELVQQLRDQMRGQGLEGNNNSDSGSNPPPPQPQ</sequence>
<dbReference type="STRING" id="188477.A0A433UE42"/>
<dbReference type="InterPro" id="IPR011990">
    <property type="entry name" value="TPR-like_helical_dom_sf"/>
</dbReference>
<dbReference type="OrthoDB" id="2335338at2759"/>
<dbReference type="PANTHER" id="PTHR45831:SF2">
    <property type="entry name" value="LD24721P"/>
    <property type="match status" value="1"/>
</dbReference>
<evidence type="ECO:0000256" key="3">
    <source>
        <dbReference type="ARBA" id="ARBA00022803"/>
    </source>
</evidence>
<dbReference type="AlphaFoldDB" id="A0A433UE42"/>
<dbReference type="SMART" id="SM00028">
    <property type="entry name" value="TPR"/>
    <property type="match status" value="3"/>
</dbReference>
<keyword evidence="2" id="KW-0677">Repeat</keyword>
<dbReference type="GO" id="GO:0016020">
    <property type="term" value="C:membrane"/>
    <property type="evidence" value="ECO:0007669"/>
    <property type="project" value="TreeGrafter"/>
</dbReference>
<dbReference type="Proteomes" id="UP000271974">
    <property type="component" value="Unassembled WGS sequence"/>
</dbReference>
<dbReference type="PROSITE" id="PS50005">
    <property type="entry name" value="TPR"/>
    <property type="match status" value="3"/>
</dbReference>
<dbReference type="InterPro" id="IPR019734">
    <property type="entry name" value="TPR_rpt"/>
</dbReference>